<keyword evidence="2" id="KW-1185">Reference proteome</keyword>
<organism evidence="1 2">
    <name type="scientific">Elysia chlorotica</name>
    <name type="common">Eastern emerald elysia</name>
    <name type="synonym">Sea slug</name>
    <dbReference type="NCBI Taxonomy" id="188477"/>
    <lineage>
        <taxon>Eukaryota</taxon>
        <taxon>Metazoa</taxon>
        <taxon>Spiralia</taxon>
        <taxon>Lophotrochozoa</taxon>
        <taxon>Mollusca</taxon>
        <taxon>Gastropoda</taxon>
        <taxon>Heterobranchia</taxon>
        <taxon>Euthyneura</taxon>
        <taxon>Panpulmonata</taxon>
        <taxon>Sacoglossa</taxon>
        <taxon>Placobranchoidea</taxon>
        <taxon>Plakobranchidae</taxon>
        <taxon>Elysia</taxon>
    </lineage>
</organism>
<evidence type="ECO:0000313" key="1">
    <source>
        <dbReference type="EMBL" id="RUS78618.1"/>
    </source>
</evidence>
<evidence type="ECO:0000313" key="2">
    <source>
        <dbReference type="Proteomes" id="UP000271974"/>
    </source>
</evidence>
<comment type="caution">
    <text evidence="1">The sequence shown here is derived from an EMBL/GenBank/DDBJ whole genome shotgun (WGS) entry which is preliminary data.</text>
</comment>
<protein>
    <submittedName>
        <fullName evidence="1">Uncharacterized protein</fullName>
    </submittedName>
</protein>
<dbReference type="Proteomes" id="UP000271974">
    <property type="component" value="Unassembled WGS sequence"/>
</dbReference>
<name>A0A3S0ZGV1_ELYCH</name>
<accession>A0A3S0ZGV1</accession>
<proteinExistence type="predicted"/>
<dbReference type="AlphaFoldDB" id="A0A3S0ZGV1"/>
<reference evidence="1 2" key="1">
    <citation type="submission" date="2019-01" db="EMBL/GenBank/DDBJ databases">
        <title>A draft genome assembly of the solar-powered sea slug Elysia chlorotica.</title>
        <authorList>
            <person name="Cai H."/>
            <person name="Li Q."/>
            <person name="Fang X."/>
            <person name="Li J."/>
            <person name="Curtis N.E."/>
            <person name="Altenburger A."/>
            <person name="Shibata T."/>
            <person name="Feng M."/>
            <person name="Maeda T."/>
            <person name="Schwartz J.A."/>
            <person name="Shigenobu S."/>
            <person name="Lundholm N."/>
            <person name="Nishiyama T."/>
            <person name="Yang H."/>
            <person name="Hasebe M."/>
            <person name="Li S."/>
            <person name="Pierce S.K."/>
            <person name="Wang J."/>
        </authorList>
    </citation>
    <scope>NUCLEOTIDE SEQUENCE [LARGE SCALE GENOMIC DNA]</scope>
    <source>
        <strain evidence="1">EC2010</strain>
        <tissue evidence="1">Whole organism of an adult</tissue>
    </source>
</reference>
<sequence>MTIMNILCFYSNLVSNFCLYCINNEQYIHAQYTILINALELICISFSLLSNDNLFSQNLSYVNILKCFMIHANQIIKYVIILCFYLHYTCSYELKVFALHANLIKTSII</sequence>
<dbReference type="EMBL" id="RQTK01000499">
    <property type="protein sequence ID" value="RUS78618.1"/>
    <property type="molecule type" value="Genomic_DNA"/>
</dbReference>
<gene>
    <name evidence="1" type="ORF">EGW08_013624</name>
</gene>